<name>A0AAE3XDP3_9DEIO</name>
<comment type="caution">
    <text evidence="1">The sequence shown here is derived from an EMBL/GenBank/DDBJ whole genome shotgun (WGS) entry which is preliminary data.</text>
</comment>
<accession>A0AAE3XDP3</accession>
<protein>
    <submittedName>
        <fullName evidence="1">ABC-type transporter Mla subunit MlaD</fullName>
    </submittedName>
</protein>
<evidence type="ECO:0000313" key="2">
    <source>
        <dbReference type="Proteomes" id="UP001185331"/>
    </source>
</evidence>
<reference evidence="1" key="1">
    <citation type="submission" date="2023-07" db="EMBL/GenBank/DDBJ databases">
        <title>Sorghum-associated microbial communities from plants grown in Nebraska, USA.</title>
        <authorList>
            <person name="Schachtman D."/>
        </authorList>
    </citation>
    <scope>NUCLEOTIDE SEQUENCE</scope>
    <source>
        <strain evidence="1">BE330</strain>
    </source>
</reference>
<gene>
    <name evidence="1" type="ORF">J2Y00_002336</name>
</gene>
<dbReference type="AlphaFoldDB" id="A0AAE3XDP3"/>
<organism evidence="1 2">
    <name type="scientific">Deinococcus soli</name>
    <name type="common">ex Cha et al. 2016</name>
    <dbReference type="NCBI Taxonomy" id="1309411"/>
    <lineage>
        <taxon>Bacteria</taxon>
        <taxon>Thermotogati</taxon>
        <taxon>Deinococcota</taxon>
        <taxon>Deinococci</taxon>
        <taxon>Deinococcales</taxon>
        <taxon>Deinococcaceae</taxon>
        <taxon>Deinococcus</taxon>
    </lineage>
</organism>
<dbReference type="RefSeq" id="WP_309853288.1">
    <property type="nucleotide sequence ID" value="NZ_JAVDQJ010000004.1"/>
</dbReference>
<proteinExistence type="predicted"/>
<dbReference type="EMBL" id="JAVDQK010000005">
    <property type="protein sequence ID" value="MDR6218739.1"/>
    <property type="molecule type" value="Genomic_DNA"/>
</dbReference>
<dbReference type="Proteomes" id="UP001185331">
    <property type="component" value="Unassembled WGS sequence"/>
</dbReference>
<evidence type="ECO:0000313" key="1">
    <source>
        <dbReference type="EMBL" id="MDR6218739.1"/>
    </source>
</evidence>
<sequence>MTTHPTVPLTALFAAVREVDRAAQQLDDTPLDPQRAQAALALDSATQDLRNALSRWTPEQDAALLNLLHTTETMDVHEISRDWADLMTATNPTAS</sequence>